<name>A0A645C6R7_9ZZZZ</name>
<protein>
    <submittedName>
        <fullName evidence="1">Uncharacterized protein</fullName>
    </submittedName>
</protein>
<reference evidence="1" key="1">
    <citation type="submission" date="2019-08" db="EMBL/GenBank/DDBJ databases">
        <authorList>
            <person name="Kucharzyk K."/>
            <person name="Murdoch R.W."/>
            <person name="Higgins S."/>
            <person name="Loffler F."/>
        </authorList>
    </citation>
    <scope>NUCLEOTIDE SEQUENCE</scope>
</reference>
<dbReference type="EMBL" id="VSSQ01024890">
    <property type="protein sequence ID" value="MPM72681.1"/>
    <property type="molecule type" value="Genomic_DNA"/>
</dbReference>
<gene>
    <name evidence="1" type="ORF">SDC9_119657</name>
</gene>
<evidence type="ECO:0000313" key="1">
    <source>
        <dbReference type="EMBL" id="MPM72681.1"/>
    </source>
</evidence>
<sequence length="168" mass="18134">MPYNIFAVSFVLGTSLPTDGPGLSARIRCMLCPPAIGKTARINTNTPIPPIQWVKLRQKRLHLESTSTSLSTLAPVVVKPDMVSNSASIKLGISPFKTNGIAPTILITIQLNATVTKPSRAKNTWLSGFLCVTIKPIIKETIDVIKKEYPLASPYIAATTHGKSRNIA</sequence>
<accession>A0A645C6R7</accession>
<comment type="caution">
    <text evidence="1">The sequence shown here is derived from an EMBL/GenBank/DDBJ whole genome shotgun (WGS) entry which is preliminary data.</text>
</comment>
<organism evidence="1">
    <name type="scientific">bioreactor metagenome</name>
    <dbReference type="NCBI Taxonomy" id="1076179"/>
    <lineage>
        <taxon>unclassified sequences</taxon>
        <taxon>metagenomes</taxon>
        <taxon>ecological metagenomes</taxon>
    </lineage>
</organism>
<dbReference type="AlphaFoldDB" id="A0A645C6R7"/>
<proteinExistence type="predicted"/>